<protein>
    <recommendedName>
        <fullName evidence="4">PEP-CTERM protein-sorting domain-containing protein</fullName>
    </recommendedName>
</protein>
<keyword evidence="1" id="KW-0472">Membrane</keyword>
<keyword evidence="1" id="KW-1133">Transmembrane helix</keyword>
<dbReference type="RefSeq" id="WP_050518475.1">
    <property type="nucleotide sequence ID" value="NZ_FOCO01000006.1"/>
</dbReference>
<dbReference type="STRING" id="1077947.SAMN05216227_100615"/>
<feature type="transmembrane region" description="Helical" evidence="1">
    <location>
        <begin position="28"/>
        <end position="50"/>
    </location>
</feature>
<gene>
    <name evidence="2" type="ORF">SAMN05216227_100615</name>
</gene>
<dbReference type="EMBL" id="FOCO01000006">
    <property type="protein sequence ID" value="SEN00506.1"/>
    <property type="molecule type" value="Genomic_DNA"/>
</dbReference>
<dbReference type="Proteomes" id="UP000183002">
    <property type="component" value="Unassembled WGS sequence"/>
</dbReference>
<proteinExistence type="predicted"/>
<accession>A0A1H8CZT4</accession>
<organism evidence="2 3">
    <name type="scientific">Pseudorhodobacter antarcticus</name>
    <dbReference type="NCBI Taxonomy" id="1077947"/>
    <lineage>
        <taxon>Bacteria</taxon>
        <taxon>Pseudomonadati</taxon>
        <taxon>Pseudomonadota</taxon>
        <taxon>Alphaproteobacteria</taxon>
        <taxon>Rhodobacterales</taxon>
        <taxon>Paracoccaceae</taxon>
        <taxon>Pseudorhodobacter</taxon>
    </lineage>
</organism>
<evidence type="ECO:0008006" key="4">
    <source>
        <dbReference type="Google" id="ProtNLM"/>
    </source>
</evidence>
<dbReference type="AlphaFoldDB" id="A0A1H8CZT4"/>
<evidence type="ECO:0000313" key="3">
    <source>
        <dbReference type="Proteomes" id="UP000183002"/>
    </source>
</evidence>
<keyword evidence="1" id="KW-0812">Transmembrane</keyword>
<sequence length="53" mass="5553">MIVLAGLLMGAVLGALVARKYGGKPLDLLQYAAGFAIAFALLGLFITVFLTRI</sequence>
<name>A0A1H8CZT4_9RHOB</name>
<evidence type="ECO:0000256" key="1">
    <source>
        <dbReference type="SAM" id="Phobius"/>
    </source>
</evidence>
<keyword evidence="3" id="KW-1185">Reference proteome</keyword>
<reference evidence="2 3" key="1">
    <citation type="submission" date="2016-10" db="EMBL/GenBank/DDBJ databases">
        <authorList>
            <person name="de Groot N.N."/>
        </authorList>
    </citation>
    <scope>NUCLEOTIDE SEQUENCE [LARGE SCALE GENOMIC DNA]</scope>
    <source>
        <strain evidence="2 3">CGMCC 1.10836</strain>
    </source>
</reference>
<evidence type="ECO:0000313" key="2">
    <source>
        <dbReference type="EMBL" id="SEN00506.1"/>
    </source>
</evidence>